<name>A0ABX1DE58_9FLAO</name>
<keyword evidence="2" id="KW-1185">Reference proteome</keyword>
<accession>A0ABX1DE58</accession>
<dbReference type="RefSeq" id="WP_167918854.1">
    <property type="nucleotide sequence ID" value="NZ_JAAVJS010000018.1"/>
</dbReference>
<organism evidence="1 2">
    <name type="scientific">Tamlana crocina</name>
    <dbReference type="NCBI Taxonomy" id="393006"/>
    <lineage>
        <taxon>Bacteria</taxon>
        <taxon>Pseudomonadati</taxon>
        <taxon>Bacteroidota</taxon>
        <taxon>Flavobacteriia</taxon>
        <taxon>Flavobacteriales</taxon>
        <taxon>Flavobacteriaceae</taxon>
        <taxon>Tamlana</taxon>
    </lineage>
</organism>
<dbReference type="PROSITE" id="PS51257">
    <property type="entry name" value="PROKAR_LIPOPROTEIN"/>
    <property type="match status" value="1"/>
</dbReference>
<evidence type="ECO:0008006" key="3">
    <source>
        <dbReference type="Google" id="ProtNLM"/>
    </source>
</evidence>
<evidence type="ECO:0000313" key="2">
    <source>
        <dbReference type="Proteomes" id="UP000760545"/>
    </source>
</evidence>
<proteinExistence type="predicted"/>
<protein>
    <recommendedName>
        <fullName evidence="3">Auto-transporter adhesin head GIN domain-containing protein</fullName>
    </recommendedName>
</protein>
<reference evidence="1 2" key="1">
    <citation type="submission" date="2020-03" db="EMBL/GenBank/DDBJ databases">
        <title>Tamlana sp. nov, isolated from XXX.</title>
        <authorList>
            <person name="Cao W.R."/>
        </authorList>
    </citation>
    <scope>NUCLEOTIDE SEQUENCE [LARGE SCALE GENOMIC DNA]</scope>
    <source>
        <strain evidence="1 2">HST1-43</strain>
    </source>
</reference>
<dbReference type="Proteomes" id="UP000760545">
    <property type="component" value="Unassembled WGS sequence"/>
</dbReference>
<dbReference type="EMBL" id="JAAVJS010000018">
    <property type="protein sequence ID" value="NJX16347.1"/>
    <property type="molecule type" value="Genomic_DNA"/>
</dbReference>
<comment type="caution">
    <text evidence="1">The sequence shown here is derived from an EMBL/GenBank/DDBJ whole genome shotgun (WGS) entry which is preliminary data.</text>
</comment>
<sequence length="99" mass="10882">MKTIKKTLALLCILTFLLSCEKKEDPVVVNETSTIPTTNLGRENTYLGCMEISTRETTIEVWDHGQIDNDIVSIIANGEVIVDQQVLDGPFNGSISLSV</sequence>
<evidence type="ECO:0000313" key="1">
    <source>
        <dbReference type="EMBL" id="NJX16347.1"/>
    </source>
</evidence>
<gene>
    <name evidence="1" type="ORF">HC176_12695</name>
</gene>